<dbReference type="PRINTS" id="PR01374">
    <property type="entry name" value="TONBPROTEIN"/>
</dbReference>
<evidence type="ECO:0000256" key="4">
    <source>
        <dbReference type="ARBA" id="ARBA00022475"/>
    </source>
</evidence>
<evidence type="ECO:0000313" key="13">
    <source>
        <dbReference type="Proteomes" id="UP000664698"/>
    </source>
</evidence>
<evidence type="ECO:0000256" key="9">
    <source>
        <dbReference type="ARBA" id="ARBA00023136"/>
    </source>
</evidence>
<name>A0ABS3BNS6_9BACT</name>
<gene>
    <name evidence="12" type="ORF">J0A67_00525</name>
</gene>
<keyword evidence="8 10" id="KW-1133">Transmembrane helix</keyword>
<organism evidence="12 13">
    <name type="scientific">Algoriphagus aestuariicola</name>
    <dbReference type="NCBI Taxonomy" id="1852016"/>
    <lineage>
        <taxon>Bacteria</taxon>
        <taxon>Pseudomonadati</taxon>
        <taxon>Bacteroidota</taxon>
        <taxon>Cytophagia</taxon>
        <taxon>Cytophagales</taxon>
        <taxon>Cyclobacteriaceae</taxon>
        <taxon>Algoriphagus</taxon>
    </lineage>
</organism>
<keyword evidence="5" id="KW-0997">Cell inner membrane</keyword>
<dbReference type="PANTHER" id="PTHR33446:SF2">
    <property type="entry name" value="PROTEIN TONB"/>
    <property type="match status" value="1"/>
</dbReference>
<dbReference type="PANTHER" id="PTHR33446">
    <property type="entry name" value="PROTEIN TONB-RELATED"/>
    <property type="match status" value="1"/>
</dbReference>
<dbReference type="Gene3D" id="3.30.1150.10">
    <property type="match status" value="1"/>
</dbReference>
<dbReference type="InterPro" id="IPR051045">
    <property type="entry name" value="TonB-dependent_transducer"/>
</dbReference>
<dbReference type="Pfam" id="PF03544">
    <property type="entry name" value="TonB_C"/>
    <property type="match status" value="1"/>
</dbReference>
<evidence type="ECO:0000256" key="3">
    <source>
        <dbReference type="ARBA" id="ARBA00022448"/>
    </source>
</evidence>
<feature type="transmembrane region" description="Helical" evidence="10">
    <location>
        <begin position="14"/>
        <end position="34"/>
    </location>
</feature>
<reference evidence="12 13" key="1">
    <citation type="submission" date="2021-03" db="EMBL/GenBank/DDBJ databases">
        <title>novel species isolated from a fishpond in China.</title>
        <authorList>
            <person name="Lu H."/>
            <person name="Cai Z."/>
        </authorList>
    </citation>
    <scope>NUCLEOTIDE SEQUENCE [LARGE SCALE GENOMIC DNA]</scope>
    <source>
        <strain evidence="12 13">JCM 31546</strain>
    </source>
</reference>
<accession>A0ABS3BNS6</accession>
<keyword evidence="3" id="KW-0813">Transport</keyword>
<keyword evidence="6 10" id="KW-0812">Transmembrane</keyword>
<evidence type="ECO:0000256" key="8">
    <source>
        <dbReference type="ARBA" id="ARBA00022989"/>
    </source>
</evidence>
<keyword evidence="9 10" id="KW-0472">Membrane</keyword>
<dbReference type="EMBL" id="JAFKCW010000001">
    <property type="protein sequence ID" value="MBN7799319.1"/>
    <property type="molecule type" value="Genomic_DNA"/>
</dbReference>
<sequence length="223" mass="24795">MELKKNSRVDLRKWSGTFFNLGLAMSVGAVLVAFEWKAKDVKPLLDLSNGASEWETEIIPITIQTPPPVTPPAIVPPEIEVIDDDIVIDDMIAIDVDLSSTEPIPVIELSEPPTKEVADEILDFTEVRAEFQGGMEAWYKYLRSNLSYPKQAQRLGVEGTVIVRFVVNTNGSIQDVEVARSVDPSLDEAAMEVILNSPAWKPARHNGRAVRSRMTIPIKFKLN</sequence>
<dbReference type="NCBIfam" id="TIGR01352">
    <property type="entry name" value="tonB_Cterm"/>
    <property type="match status" value="1"/>
</dbReference>
<evidence type="ECO:0000256" key="7">
    <source>
        <dbReference type="ARBA" id="ARBA00022927"/>
    </source>
</evidence>
<dbReference type="Proteomes" id="UP000664698">
    <property type="component" value="Unassembled WGS sequence"/>
</dbReference>
<dbReference type="SUPFAM" id="SSF74653">
    <property type="entry name" value="TolA/TonB C-terminal domain"/>
    <property type="match status" value="1"/>
</dbReference>
<comment type="similarity">
    <text evidence="2">Belongs to the TonB family.</text>
</comment>
<evidence type="ECO:0000256" key="1">
    <source>
        <dbReference type="ARBA" id="ARBA00004383"/>
    </source>
</evidence>
<evidence type="ECO:0000256" key="5">
    <source>
        <dbReference type="ARBA" id="ARBA00022519"/>
    </source>
</evidence>
<dbReference type="RefSeq" id="WP_206567320.1">
    <property type="nucleotide sequence ID" value="NZ_JAFKCW010000001.1"/>
</dbReference>
<evidence type="ECO:0000256" key="2">
    <source>
        <dbReference type="ARBA" id="ARBA00006555"/>
    </source>
</evidence>
<keyword evidence="4" id="KW-1003">Cell membrane</keyword>
<dbReference type="PROSITE" id="PS52015">
    <property type="entry name" value="TONB_CTD"/>
    <property type="match status" value="1"/>
</dbReference>
<protein>
    <submittedName>
        <fullName evidence="12">Energy transducer TonB</fullName>
    </submittedName>
</protein>
<comment type="subcellular location">
    <subcellularLocation>
        <location evidence="1">Cell inner membrane</location>
        <topology evidence="1">Single-pass membrane protein</topology>
        <orientation evidence="1">Periplasmic side</orientation>
    </subcellularLocation>
</comment>
<proteinExistence type="inferred from homology"/>
<dbReference type="InterPro" id="IPR006260">
    <property type="entry name" value="TonB/TolA_C"/>
</dbReference>
<evidence type="ECO:0000313" key="12">
    <source>
        <dbReference type="EMBL" id="MBN7799319.1"/>
    </source>
</evidence>
<evidence type="ECO:0000256" key="10">
    <source>
        <dbReference type="SAM" id="Phobius"/>
    </source>
</evidence>
<dbReference type="InterPro" id="IPR037682">
    <property type="entry name" value="TonB_C"/>
</dbReference>
<keyword evidence="13" id="KW-1185">Reference proteome</keyword>
<feature type="domain" description="TonB C-terminal" evidence="11">
    <location>
        <begin position="133"/>
        <end position="223"/>
    </location>
</feature>
<comment type="caution">
    <text evidence="12">The sequence shown here is derived from an EMBL/GenBank/DDBJ whole genome shotgun (WGS) entry which is preliminary data.</text>
</comment>
<evidence type="ECO:0000259" key="11">
    <source>
        <dbReference type="PROSITE" id="PS52015"/>
    </source>
</evidence>
<dbReference type="InterPro" id="IPR003538">
    <property type="entry name" value="TonB"/>
</dbReference>
<evidence type="ECO:0000256" key="6">
    <source>
        <dbReference type="ARBA" id="ARBA00022692"/>
    </source>
</evidence>
<keyword evidence="7" id="KW-0653">Protein transport</keyword>